<evidence type="ECO:0000256" key="7">
    <source>
        <dbReference type="SAM" id="SignalP"/>
    </source>
</evidence>
<evidence type="ECO:0000256" key="6">
    <source>
        <dbReference type="SAM" id="Phobius"/>
    </source>
</evidence>
<dbReference type="AlphaFoldDB" id="A0A4Z2BY42"/>
<dbReference type="Pfam" id="PF00089">
    <property type="entry name" value="Trypsin"/>
    <property type="match status" value="1"/>
</dbReference>
<dbReference type="InterPro" id="IPR043504">
    <property type="entry name" value="Peptidase_S1_PA_chymotrypsin"/>
</dbReference>
<keyword evidence="1" id="KW-0645">Protease</keyword>
<evidence type="ECO:0000256" key="1">
    <source>
        <dbReference type="ARBA" id="ARBA00022670"/>
    </source>
</evidence>
<keyword evidence="6" id="KW-1133">Transmembrane helix</keyword>
<dbReference type="GO" id="GO:0004252">
    <property type="term" value="F:serine-type endopeptidase activity"/>
    <property type="evidence" value="ECO:0007669"/>
    <property type="project" value="InterPro"/>
</dbReference>
<proteinExistence type="predicted"/>
<feature type="signal peptide" evidence="7">
    <location>
        <begin position="1"/>
        <end position="22"/>
    </location>
</feature>
<dbReference type="InterPro" id="IPR001254">
    <property type="entry name" value="Trypsin_dom"/>
</dbReference>
<keyword evidence="2 7" id="KW-0732">Signal</keyword>
<reference evidence="9" key="1">
    <citation type="submission" date="2019-04" db="EMBL/GenBank/DDBJ databases">
        <title>The sequence and de novo assembly of Takifugu bimaculatus genome using PacBio and Hi-C technologies.</title>
        <authorList>
            <person name="Xu P."/>
            <person name="Liu B."/>
            <person name="Zhou Z."/>
        </authorList>
    </citation>
    <scope>NUCLEOTIDE SEQUENCE [LARGE SCALE GENOMIC DNA]</scope>
    <source>
        <strain evidence="9">TB-2018</strain>
        <tissue evidence="9">Muscle</tissue>
    </source>
</reference>
<organism evidence="9 10">
    <name type="scientific">Takifugu bimaculatus</name>
    <dbReference type="NCBI Taxonomy" id="433685"/>
    <lineage>
        <taxon>Eukaryota</taxon>
        <taxon>Metazoa</taxon>
        <taxon>Chordata</taxon>
        <taxon>Craniata</taxon>
        <taxon>Vertebrata</taxon>
        <taxon>Euteleostomi</taxon>
        <taxon>Actinopterygii</taxon>
        <taxon>Neopterygii</taxon>
        <taxon>Teleostei</taxon>
        <taxon>Neoteleostei</taxon>
        <taxon>Acanthomorphata</taxon>
        <taxon>Eupercaria</taxon>
        <taxon>Tetraodontiformes</taxon>
        <taxon>Tetradontoidea</taxon>
        <taxon>Tetraodontidae</taxon>
        <taxon>Takifugu</taxon>
    </lineage>
</organism>
<feature type="chain" id="PRO_5021308119" description="Peptidase S1 domain-containing protein" evidence="7">
    <location>
        <begin position="23"/>
        <end position="302"/>
    </location>
</feature>
<keyword evidence="6" id="KW-0472">Membrane</keyword>
<dbReference type="Gene3D" id="2.40.10.10">
    <property type="entry name" value="Trypsin-like serine proteases"/>
    <property type="match status" value="1"/>
</dbReference>
<name>A0A4Z2BY42_9TELE</name>
<feature type="domain" description="Peptidase S1" evidence="8">
    <location>
        <begin position="36"/>
        <end position="269"/>
    </location>
</feature>
<dbReference type="GO" id="GO:0006508">
    <property type="term" value="P:proteolysis"/>
    <property type="evidence" value="ECO:0007669"/>
    <property type="project" value="UniProtKB-KW"/>
</dbReference>
<dbReference type="InterPro" id="IPR009003">
    <property type="entry name" value="Peptidase_S1_PA"/>
</dbReference>
<protein>
    <recommendedName>
        <fullName evidence="8">Peptidase S1 domain-containing protein</fullName>
    </recommendedName>
</protein>
<keyword evidence="4" id="KW-0720">Serine protease</keyword>
<accession>A0A4Z2BY42</accession>
<keyword evidence="6" id="KW-0812">Transmembrane</keyword>
<evidence type="ECO:0000313" key="10">
    <source>
        <dbReference type="Proteomes" id="UP000516260"/>
    </source>
</evidence>
<dbReference type="PANTHER" id="PTHR24252">
    <property type="entry name" value="ACROSIN-RELATED"/>
    <property type="match status" value="1"/>
</dbReference>
<dbReference type="SUPFAM" id="SSF50494">
    <property type="entry name" value="Trypsin-like serine proteases"/>
    <property type="match status" value="1"/>
</dbReference>
<keyword evidence="10" id="KW-1185">Reference proteome</keyword>
<dbReference type="InterPro" id="IPR001314">
    <property type="entry name" value="Peptidase_S1A"/>
</dbReference>
<sequence>MDVKLLVSGVVLVTFVVTGSRAQPDVCGIAPLNGRIVGGDDTYPGEWPWQASLHSEDQLICGATLINSQWVLTAAQCVYGITTTSLKVYLGRPALAISSPNEVLRNVRRAVIHPLYLEQTKTNDIALLELSAPVAFTNYIRPVCLAAEGSDYNPETECWITGWGRIQTNVDLPYPRILQEARVRVTSQEFCNKMYGSIITSSHMCASSPTGSGICAGDGGGPLLRKHDDRWVQSGVMSFISNLGCGIRNAPEGYTRVSSYQSWIQRQIISNPPGFVYAGSSGLVSLSVPLLFAVSLFGLMLF</sequence>
<keyword evidence="5" id="KW-1015">Disulfide bond</keyword>
<evidence type="ECO:0000256" key="3">
    <source>
        <dbReference type="ARBA" id="ARBA00022801"/>
    </source>
</evidence>
<gene>
    <name evidence="9" type="ORF">fugu_015237</name>
</gene>
<dbReference type="FunFam" id="2.40.10.10:FF:000024">
    <property type="entry name" value="Serine protease 53"/>
    <property type="match status" value="1"/>
</dbReference>
<comment type="caution">
    <text evidence="9">The sequence shown here is derived from an EMBL/GenBank/DDBJ whole genome shotgun (WGS) entry which is preliminary data.</text>
</comment>
<evidence type="ECO:0000313" key="9">
    <source>
        <dbReference type="EMBL" id="TNM97081.1"/>
    </source>
</evidence>
<dbReference type="EMBL" id="SWLE01000008">
    <property type="protein sequence ID" value="TNM97081.1"/>
    <property type="molecule type" value="Genomic_DNA"/>
</dbReference>
<evidence type="ECO:0000256" key="2">
    <source>
        <dbReference type="ARBA" id="ARBA00022729"/>
    </source>
</evidence>
<evidence type="ECO:0000256" key="4">
    <source>
        <dbReference type="ARBA" id="ARBA00022825"/>
    </source>
</evidence>
<dbReference type="CDD" id="cd00190">
    <property type="entry name" value="Tryp_SPc"/>
    <property type="match status" value="1"/>
</dbReference>
<evidence type="ECO:0000256" key="5">
    <source>
        <dbReference type="ARBA" id="ARBA00023157"/>
    </source>
</evidence>
<dbReference type="Proteomes" id="UP000516260">
    <property type="component" value="Chromosome 16"/>
</dbReference>
<evidence type="ECO:0000259" key="8">
    <source>
        <dbReference type="PROSITE" id="PS50240"/>
    </source>
</evidence>
<keyword evidence="3" id="KW-0378">Hydrolase</keyword>
<dbReference type="PANTHER" id="PTHR24252:SF11">
    <property type="entry name" value="ATRIAL NATRIURETIC PEPTIDE-CONVERTING ENZYME ISOFORM X1"/>
    <property type="match status" value="1"/>
</dbReference>
<dbReference type="SMART" id="SM00020">
    <property type="entry name" value="Tryp_SPc"/>
    <property type="match status" value="1"/>
</dbReference>
<feature type="transmembrane region" description="Helical" evidence="6">
    <location>
        <begin position="275"/>
        <end position="301"/>
    </location>
</feature>
<dbReference type="PRINTS" id="PR00722">
    <property type="entry name" value="CHYMOTRYPSIN"/>
</dbReference>
<dbReference type="PROSITE" id="PS50240">
    <property type="entry name" value="TRYPSIN_DOM"/>
    <property type="match status" value="1"/>
</dbReference>